<sequence>MASNGGTRLYLGRLAPDVRRSDIEDLFKNYGRLLDVRIMGSFGFAEFEHPRDAEDAVKDFDGKNFMGERLVVQPAKQSRRELGGGRDGFGDPYGGGYGGGYGYPPRGGGGYGGYGPPPPRQPPRLRRGQFRLIVSNLPPNTSWQDLKDIGREAGAISFADVDPSRPDEGIIEYDNREDMERALDKIEGIELRGNKLRVDPAEPPRGGRDGRDRDPPPRDLPPRDRDVRDGRDGRDSRDGRDAREGRESRDREPRDGNGRDRERSPVRRREDSREPLPPPRSARYDSRSPPPKRERDYEDRPPRDD</sequence>
<evidence type="ECO:0000313" key="2">
    <source>
        <dbReference type="Proteomes" id="UP000245626"/>
    </source>
</evidence>
<dbReference type="EMBL" id="KZ819774">
    <property type="protein sequence ID" value="PWN52483.1"/>
    <property type="molecule type" value="Genomic_DNA"/>
</dbReference>
<keyword evidence="2" id="KW-1185">Reference proteome</keyword>
<evidence type="ECO:0000313" key="1">
    <source>
        <dbReference type="EMBL" id="PWN52483.1"/>
    </source>
</evidence>
<accession>A0ACD0P2Y8</accession>
<gene>
    <name evidence="1" type="ORF">IE53DRAFT_385057</name>
</gene>
<organism evidence="1 2">
    <name type="scientific">Violaceomyces palustris</name>
    <dbReference type="NCBI Taxonomy" id="1673888"/>
    <lineage>
        <taxon>Eukaryota</taxon>
        <taxon>Fungi</taxon>
        <taxon>Dikarya</taxon>
        <taxon>Basidiomycota</taxon>
        <taxon>Ustilaginomycotina</taxon>
        <taxon>Ustilaginomycetes</taxon>
        <taxon>Violaceomycetales</taxon>
        <taxon>Violaceomycetaceae</taxon>
        <taxon>Violaceomyces</taxon>
    </lineage>
</organism>
<proteinExistence type="predicted"/>
<dbReference type="Proteomes" id="UP000245626">
    <property type="component" value="Unassembled WGS sequence"/>
</dbReference>
<reference evidence="1 2" key="1">
    <citation type="journal article" date="2018" name="Mol. Biol. Evol.">
        <title>Broad Genomic Sampling Reveals a Smut Pathogenic Ancestry of the Fungal Clade Ustilaginomycotina.</title>
        <authorList>
            <person name="Kijpornyongpan T."/>
            <person name="Mondo S.J."/>
            <person name="Barry K."/>
            <person name="Sandor L."/>
            <person name="Lee J."/>
            <person name="Lipzen A."/>
            <person name="Pangilinan J."/>
            <person name="LaButti K."/>
            <person name="Hainaut M."/>
            <person name="Henrissat B."/>
            <person name="Grigoriev I.V."/>
            <person name="Spatafora J.W."/>
            <person name="Aime M.C."/>
        </authorList>
    </citation>
    <scope>NUCLEOTIDE SEQUENCE [LARGE SCALE GENOMIC DNA]</scope>
    <source>
        <strain evidence="1 2">SA 807</strain>
    </source>
</reference>
<name>A0ACD0P2Y8_9BASI</name>
<protein>
    <submittedName>
        <fullName evidence="1">RNA-binding domain-containing protein</fullName>
    </submittedName>
</protein>